<dbReference type="Pfam" id="PF08395">
    <property type="entry name" value="7tm_7"/>
    <property type="match status" value="1"/>
</dbReference>
<evidence type="ECO:0000256" key="3">
    <source>
        <dbReference type="ARBA" id="ARBA00022692"/>
    </source>
</evidence>
<dbReference type="STRING" id="456900.A0A195CSS8"/>
<comment type="function">
    <text evidence="8">Gustatory receptor which mediates acceptance or avoidance behavior, depending on its substrates.</text>
</comment>
<keyword evidence="6 8" id="KW-0675">Receptor</keyword>
<reference evidence="9 10" key="1">
    <citation type="submission" date="2016-03" db="EMBL/GenBank/DDBJ databases">
        <title>Cyphomyrmex costatus WGS genome.</title>
        <authorList>
            <person name="Nygaard S."/>
            <person name="Hu H."/>
            <person name="Boomsma J."/>
            <person name="Zhang G."/>
        </authorList>
    </citation>
    <scope>NUCLEOTIDE SEQUENCE [LARGE SCALE GENOMIC DNA]</scope>
    <source>
        <strain evidence="9">MS0001</strain>
        <tissue evidence="9">Whole body</tissue>
    </source>
</reference>
<gene>
    <name evidence="9" type="ORF">ALC62_05447</name>
</gene>
<evidence type="ECO:0000256" key="4">
    <source>
        <dbReference type="ARBA" id="ARBA00022989"/>
    </source>
</evidence>
<feature type="transmembrane region" description="Helical" evidence="8">
    <location>
        <begin position="13"/>
        <end position="32"/>
    </location>
</feature>
<keyword evidence="5 8" id="KW-0472">Membrane</keyword>
<dbReference type="GO" id="GO:0008049">
    <property type="term" value="P:male courtship behavior"/>
    <property type="evidence" value="ECO:0007669"/>
    <property type="project" value="TreeGrafter"/>
</dbReference>
<dbReference type="GO" id="GO:0007635">
    <property type="term" value="P:chemosensory behavior"/>
    <property type="evidence" value="ECO:0007669"/>
    <property type="project" value="TreeGrafter"/>
</dbReference>
<dbReference type="GO" id="GO:0030425">
    <property type="term" value="C:dendrite"/>
    <property type="evidence" value="ECO:0007669"/>
    <property type="project" value="TreeGrafter"/>
</dbReference>
<dbReference type="GO" id="GO:0050909">
    <property type="term" value="P:sensory perception of taste"/>
    <property type="evidence" value="ECO:0007669"/>
    <property type="project" value="InterPro"/>
</dbReference>
<evidence type="ECO:0000256" key="1">
    <source>
        <dbReference type="ARBA" id="ARBA00004651"/>
    </source>
</evidence>
<keyword evidence="3 8" id="KW-0812">Transmembrane</keyword>
<organism evidence="9 10">
    <name type="scientific">Cyphomyrmex costatus</name>
    <dbReference type="NCBI Taxonomy" id="456900"/>
    <lineage>
        <taxon>Eukaryota</taxon>
        <taxon>Metazoa</taxon>
        <taxon>Ecdysozoa</taxon>
        <taxon>Arthropoda</taxon>
        <taxon>Hexapoda</taxon>
        <taxon>Insecta</taxon>
        <taxon>Pterygota</taxon>
        <taxon>Neoptera</taxon>
        <taxon>Endopterygota</taxon>
        <taxon>Hymenoptera</taxon>
        <taxon>Apocrita</taxon>
        <taxon>Aculeata</taxon>
        <taxon>Formicoidea</taxon>
        <taxon>Formicidae</taxon>
        <taxon>Myrmicinae</taxon>
        <taxon>Cyphomyrmex</taxon>
    </lineage>
</organism>
<accession>A0A195CSS8</accession>
<evidence type="ECO:0000256" key="2">
    <source>
        <dbReference type="ARBA" id="ARBA00022475"/>
    </source>
</evidence>
<dbReference type="InterPro" id="IPR013604">
    <property type="entry name" value="7TM_chemorcpt"/>
</dbReference>
<keyword evidence="7 8" id="KW-0807">Transducer</keyword>
<keyword evidence="10" id="KW-1185">Reference proteome</keyword>
<evidence type="ECO:0000313" key="10">
    <source>
        <dbReference type="Proteomes" id="UP000078542"/>
    </source>
</evidence>
<evidence type="ECO:0000256" key="6">
    <source>
        <dbReference type="ARBA" id="ARBA00023170"/>
    </source>
</evidence>
<dbReference type="EMBL" id="KQ977305">
    <property type="protein sequence ID" value="KYN03751.1"/>
    <property type="molecule type" value="Genomic_DNA"/>
</dbReference>
<comment type="caution">
    <text evidence="8">Lacks conserved residue(s) required for the propagation of feature annotation.</text>
</comment>
<dbReference type="Proteomes" id="UP000078542">
    <property type="component" value="Unassembled WGS sequence"/>
</dbReference>
<dbReference type="GO" id="GO:0043025">
    <property type="term" value="C:neuronal cell body"/>
    <property type="evidence" value="ECO:0007669"/>
    <property type="project" value="TreeGrafter"/>
</dbReference>
<feature type="transmembrane region" description="Helical" evidence="8">
    <location>
        <begin position="160"/>
        <end position="190"/>
    </location>
</feature>
<proteinExistence type="inferred from homology"/>
<dbReference type="PANTHER" id="PTHR21143:SF133">
    <property type="entry name" value="GUSTATORY AND PHEROMONE RECEPTOR 32A-RELATED"/>
    <property type="match status" value="1"/>
</dbReference>
<feature type="transmembrane region" description="Helical" evidence="8">
    <location>
        <begin position="258"/>
        <end position="276"/>
    </location>
</feature>
<keyword evidence="2 8" id="KW-1003">Cell membrane</keyword>
<protein>
    <recommendedName>
        <fullName evidence="8">Gustatory receptor</fullName>
    </recommendedName>
</protein>
<name>A0A195CSS8_9HYME</name>
<dbReference type="GO" id="GO:0030424">
    <property type="term" value="C:axon"/>
    <property type="evidence" value="ECO:0007669"/>
    <property type="project" value="TreeGrafter"/>
</dbReference>
<feature type="transmembrane region" description="Helical" evidence="8">
    <location>
        <begin position="296"/>
        <end position="314"/>
    </location>
</feature>
<dbReference type="PANTHER" id="PTHR21143">
    <property type="entry name" value="INVERTEBRATE GUSTATORY RECEPTOR"/>
    <property type="match status" value="1"/>
</dbReference>
<dbReference type="GO" id="GO:0007165">
    <property type="term" value="P:signal transduction"/>
    <property type="evidence" value="ECO:0007669"/>
    <property type="project" value="UniProtKB-KW"/>
</dbReference>
<comment type="subcellular location">
    <subcellularLocation>
        <location evidence="1 8">Cell membrane</location>
        <topology evidence="1 8">Multi-pass membrane protein</topology>
    </subcellularLocation>
</comment>
<sequence length="395" mass="46500">MRKRWWLCYATDFQTLMFPCFICSRILGIFPYKLNASTFEISKLYCILSTVIICVCCVINFVLVYNVVKSNINFGSVIWNIHAVIFYTLTSFIVIITHFQSVPRKRLLQTILKTSSELLPSKSYQKLSRLFHVKDILCNIFRIMQFSMHLSKLLKFDDTFITIFTWMITMYFSLLVLQIVMFYVNCVCVLKACFKRLNDNLVHMQKFVINNTNLRVSNTIKHIQKKQCLLTKLRILKKQHLKISDTVQLLNTIFSMQLLTTIVLASLVVIIELYFYAVRWQNGVFFRVDLRFLDMFLTSMIYNIFIIILIVWACETGKNQAQKIRTTIHDLLNNTNDEKIKYELQLFSLQILHRKNIFSLKGLTIDATLLAAVSKQSFVINITIFIIQRFCFAFR</sequence>
<feature type="transmembrane region" description="Helical" evidence="8">
    <location>
        <begin position="44"/>
        <end position="65"/>
    </location>
</feature>
<evidence type="ECO:0000256" key="8">
    <source>
        <dbReference type="RuleBase" id="RU363108"/>
    </source>
</evidence>
<evidence type="ECO:0000313" key="9">
    <source>
        <dbReference type="EMBL" id="KYN03751.1"/>
    </source>
</evidence>
<dbReference type="GO" id="GO:0005886">
    <property type="term" value="C:plasma membrane"/>
    <property type="evidence" value="ECO:0007669"/>
    <property type="project" value="UniProtKB-SubCell"/>
</dbReference>
<comment type="similarity">
    <text evidence="8">Belongs to the insect chemoreceptor superfamily. Gustatory receptor (GR) family.</text>
</comment>
<dbReference type="AlphaFoldDB" id="A0A195CSS8"/>
<feature type="transmembrane region" description="Helical" evidence="8">
    <location>
        <begin position="77"/>
        <end position="99"/>
    </location>
</feature>
<evidence type="ECO:0000256" key="5">
    <source>
        <dbReference type="ARBA" id="ARBA00023136"/>
    </source>
</evidence>
<keyword evidence="4 8" id="KW-1133">Transmembrane helix</keyword>
<evidence type="ECO:0000256" key="7">
    <source>
        <dbReference type="ARBA" id="ARBA00023224"/>
    </source>
</evidence>